<keyword evidence="2" id="KW-0201">Cytochrome c-type biogenesis</keyword>
<dbReference type="InterPro" id="IPR050553">
    <property type="entry name" value="Thioredoxin_ResA/DsbE_sf"/>
</dbReference>
<evidence type="ECO:0000256" key="3">
    <source>
        <dbReference type="ARBA" id="ARBA00023157"/>
    </source>
</evidence>
<dbReference type="InterPro" id="IPR025380">
    <property type="entry name" value="DUF4369"/>
</dbReference>
<evidence type="ECO:0000313" key="9">
    <source>
        <dbReference type="Proteomes" id="UP001302374"/>
    </source>
</evidence>
<feature type="domain" description="Thioredoxin" evidence="5">
    <location>
        <begin position="259"/>
        <end position="401"/>
    </location>
</feature>
<evidence type="ECO:0000313" key="7">
    <source>
        <dbReference type="EMBL" id="WOF11584.1"/>
    </source>
</evidence>
<keyword evidence="9" id="KW-1185">Reference proteome</keyword>
<comment type="subcellular location">
    <subcellularLocation>
        <location evidence="1">Cell envelope</location>
    </subcellularLocation>
</comment>
<dbReference type="InterPro" id="IPR012336">
    <property type="entry name" value="Thioredoxin-like_fold"/>
</dbReference>
<evidence type="ECO:0000313" key="8">
    <source>
        <dbReference type="Proteomes" id="UP000576368"/>
    </source>
</evidence>
<dbReference type="RefSeq" id="WP_118301960.1">
    <property type="nucleotide sequence ID" value="NZ_BMPA01000011.1"/>
</dbReference>
<dbReference type="Proteomes" id="UP001302374">
    <property type="component" value="Chromosome"/>
</dbReference>
<evidence type="ECO:0000313" key="6">
    <source>
        <dbReference type="EMBL" id="NJC19671.1"/>
    </source>
</evidence>
<dbReference type="InterPro" id="IPR036249">
    <property type="entry name" value="Thioredoxin-like_sf"/>
</dbReference>
<reference evidence="6 8" key="2">
    <citation type="submission" date="2020-03" db="EMBL/GenBank/DDBJ databases">
        <title>Genomic Encyclopedia of Type Strains, Phase IV (KMG-IV): sequencing the most valuable type-strain genomes for metagenomic binning, comparative biology and taxonomic classification.</title>
        <authorList>
            <person name="Goeker M."/>
        </authorList>
    </citation>
    <scope>NUCLEOTIDE SEQUENCE [LARGE SCALE GENOMIC DNA]</scope>
    <source>
        <strain evidence="6 8">DSM 105722</strain>
    </source>
</reference>
<dbReference type="SUPFAM" id="SSF52833">
    <property type="entry name" value="Thioredoxin-like"/>
    <property type="match status" value="1"/>
</dbReference>
<evidence type="ECO:0000256" key="1">
    <source>
        <dbReference type="ARBA" id="ARBA00004196"/>
    </source>
</evidence>
<dbReference type="Pfam" id="PF13905">
    <property type="entry name" value="Thioredoxin_8"/>
    <property type="match status" value="1"/>
</dbReference>
<keyword evidence="3" id="KW-1015">Disulfide bond</keyword>
<accession>A0A7X5YEZ3</accession>
<reference evidence="7 9" key="1">
    <citation type="submission" date="2019-09" db="EMBL/GenBank/DDBJ databases">
        <title>Butyricimonas paravirosa DSM 105722 (=214-4 = JCM 18677 = CCUG 65563).</title>
        <authorList>
            <person name="Le Roy T."/>
            <person name="Cani P.D."/>
        </authorList>
    </citation>
    <scope>NUCLEOTIDE SEQUENCE [LARGE SCALE GENOMIC DNA]</scope>
    <source>
        <strain evidence="7 9">DSM 105722</strain>
    </source>
</reference>
<sequence>MRQLYYIVVALLLCGACDKQGGYVIRGSFPGLKDGMIVKLNQIEDPFNEINLSIDTVRNGQFELKGVTPSPVFCKITISNKDLVTDKKEIKNNGTLLFLDNSKMELQAEHYDSLSYIIFMHPLSTRGKAKVTGGPLQTEFNHYREVLQPLEADTDIPSSKLLEARFYKHQYSPEEYSKLYEEQYPLLLSRQAKVDAARMDFIRQYPTSPLSLYIAETLINTEFSRTKEELEELSRITAHVEDSVRKPRFLKRMELAQFQYKGVIYTDLSLETPTGENVKLSEHIQPGRYTILDFWASWCGPCKAAIPSIKKLYNEYSREMLDVISVSVDEKNADWQKALKEEKMEWAQLRAAQRESMMELSFKYNLLSIPRLMLVDPEGKVVFSGNDADALRLTFKQLVRE</sequence>
<dbReference type="GO" id="GO:0030313">
    <property type="term" value="C:cell envelope"/>
    <property type="evidence" value="ECO:0007669"/>
    <property type="project" value="UniProtKB-SubCell"/>
</dbReference>
<dbReference type="GeneID" id="86890540"/>
<organism evidence="6 8">
    <name type="scientific">Butyricimonas paravirosa</name>
    <dbReference type="NCBI Taxonomy" id="1472417"/>
    <lineage>
        <taxon>Bacteria</taxon>
        <taxon>Pseudomonadati</taxon>
        <taxon>Bacteroidota</taxon>
        <taxon>Bacteroidia</taxon>
        <taxon>Bacteroidales</taxon>
        <taxon>Odoribacteraceae</taxon>
        <taxon>Butyricimonas</taxon>
    </lineage>
</organism>
<dbReference type="EMBL" id="CP043839">
    <property type="protein sequence ID" value="WOF11584.1"/>
    <property type="molecule type" value="Genomic_DNA"/>
</dbReference>
<dbReference type="PROSITE" id="PS51352">
    <property type="entry name" value="THIOREDOXIN_2"/>
    <property type="match status" value="1"/>
</dbReference>
<gene>
    <name evidence="7" type="ORF">F1644_04545</name>
    <name evidence="6" type="ORF">GGR15_003307</name>
</gene>
<evidence type="ECO:0000259" key="5">
    <source>
        <dbReference type="PROSITE" id="PS51352"/>
    </source>
</evidence>
<dbReference type="GO" id="GO:0016853">
    <property type="term" value="F:isomerase activity"/>
    <property type="evidence" value="ECO:0007669"/>
    <property type="project" value="UniProtKB-KW"/>
</dbReference>
<protein>
    <submittedName>
        <fullName evidence="7">AhpC/TSA family protein</fullName>
    </submittedName>
    <submittedName>
        <fullName evidence="6">Thiol-disulfide isomerase/thioredoxin</fullName>
    </submittedName>
</protein>
<dbReference type="EMBL" id="JAATLI010000012">
    <property type="protein sequence ID" value="NJC19671.1"/>
    <property type="molecule type" value="Genomic_DNA"/>
</dbReference>
<evidence type="ECO:0000256" key="4">
    <source>
        <dbReference type="ARBA" id="ARBA00023284"/>
    </source>
</evidence>
<dbReference type="AlphaFoldDB" id="A0A7X5YEZ3"/>
<proteinExistence type="predicted"/>
<keyword evidence="6" id="KW-0413">Isomerase</keyword>
<dbReference type="CDD" id="cd02966">
    <property type="entry name" value="TlpA_like_family"/>
    <property type="match status" value="1"/>
</dbReference>
<dbReference type="GO" id="GO:0017004">
    <property type="term" value="P:cytochrome complex assembly"/>
    <property type="evidence" value="ECO:0007669"/>
    <property type="project" value="UniProtKB-KW"/>
</dbReference>
<dbReference type="PANTHER" id="PTHR42852">
    <property type="entry name" value="THIOL:DISULFIDE INTERCHANGE PROTEIN DSBE"/>
    <property type="match status" value="1"/>
</dbReference>
<dbReference type="Gene3D" id="3.40.30.10">
    <property type="entry name" value="Glutaredoxin"/>
    <property type="match status" value="1"/>
</dbReference>
<dbReference type="InterPro" id="IPR013766">
    <property type="entry name" value="Thioredoxin_domain"/>
</dbReference>
<evidence type="ECO:0000256" key="2">
    <source>
        <dbReference type="ARBA" id="ARBA00022748"/>
    </source>
</evidence>
<dbReference type="PANTHER" id="PTHR42852:SF6">
    <property type="entry name" value="THIOL:DISULFIDE INTERCHANGE PROTEIN DSBE"/>
    <property type="match status" value="1"/>
</dbReference>
<keyword evidence="4" id="KW-0676">Redox-active center</keyword>
<name>A0A7X5YEZ3_9BACT</name>
<dbReference type="Proteomes" id="UP000576368">
    <property type="component" value="Unassembled WGS sequence"/>
</dbReference>
<dbReference type="Pfam" id="PF14289">
    <property type="entry name" value="DUF4369"/>
    <property type="match status" value="1"/>
</dbReference>